<evidence type="ECO:0000256" key="2">
    <source>
        <dbReference type="SAM" id="MobiDB-lite"/>
    </source>
</evidence>
<keyword evidence="4" id="KW-1185">Reference proteome</keyword>
<evidence type="ECO:0000313" key="3">
    <source>
        <dbReference type="EMBL" id="EDO44554.1"/>
    </source>
</evidence>
<dbReference type="InParanoid" id="A7RVD4"/>
<evidence type="ECO:0000256" key="1">
    <source>
        <dbReference type="SAM" id="Coils"/>
    </source>
</evidence>
<dbReference type="AlphaFoldDB" id="A7RVD4"/>
<dbReference type="EMBL" id="DS469543">
    <property type="protein sequence ID" value="EDO44554.1"/>
    <property type="molecule type" value="Genomic_DNA"/>
</dbReference>
<feature type="region of interest" description="Disordered" evidence="2">
    <location>
        <begin position="299"/>
        <end position="348"/>
    </location>
</feature>
<protein>
    <submittedName>
        <fullName evidence="3">Uncharacterized protein</fullName>
    </submittedName>
</protein>
<evidence type="ECO:0000313" key="4">
    <source>
        <dbReference type="Proteomes" id="UP000001593"/>
    </source>
</evidence>
<dbReference type="KEGG" id="nve:5516627"/>
<feature type="coiled-coil region" evidence="1">
    <location>
        <begin position="151"/>
        <end position="212"/>
    </location>
</feature>
<dbReference type="PhylomeDB" id="A7RVD4"/>
<feature type="compositionally biased region" description="Basic and acidic residues" evidence="2">
    <location>
        <begin position="300"/>
        <end position="310"/>
    </location>
</feature>
<accession>A7RVD4</accession>
<organism evidence="3 4">
    <name type="scientific">Nematostella vectensis</name>
    <name type="common">Starlet sea anemone</name>
    <dbReference type="NCBI Taxonomy" id="45351"/>
    <lineage>
        <taxon>Eukaryota</taxon>
        <taxon>Metazoa</taxon>
        <taxon>Cnidaria</taxon>
        <taxon>Anthozoa</taxon>
        <taxon>Hexacorallia</taxon>
        <taxon>Actiniaria</taxon>
        <taxon>Edwardsiidae</taxon>
        <taxon>Nematostella</taxon>
    </lineage>
</organism>
<reference evidence="3 4" key="1">
    <citation type="journal article" date="2007" name="Science">
        <title>Sea anemone genome reveals ancestral eumetazoan gene repertoire and genomic organization.</title>
        <authorList>
            <person name="Putnam N.H."/>
            <person name="Srivastava M."/>
            <person name="Hellsten U."/>
            <person name="Dirks B."/>
            <person name="Chapman J."/>
            <person name="Salamov A."/>
            <person name="Terry A."/>
            <person name="Shapiro H."/>
            <person name="Lindquist E."/>
            <person name="Kapitonov V.V."/>
            <person name="Jurka J."/>
            <person name="Genikhovich G."/>
            <person name="Grigoriev I.V."/>
            <person name="Lucas S.M."/>
            <person name="Steele R.E."/>
            <person name="Finnerty J.R."/>
            <person name="Technau U."/>
            <person name="Martindale M.Q."/>
            <person name="Rokhsar D.S."/>
        </authorList>
    </citation>
    <scope>NUCLEOTIDE SEQUENCE [LARGE SCALE GENOMIC DNA]</scope>
    <source>
        <strain evidence="4">CH2 X CH6</strain>
    </source>
</reference>
<gene>
    <name evidence="3" type="ORF">NEMVEDRAFT_v1g202700</name>
</gene>
<feature type="coiled-coil region" evidence="1">
    <location>
        <begin position="50"/>
        <end position="88"/>
    </location>
</feature>
<name>A7RVD4_NEMVE</name>
<sequence>MDMKEKALKFVFPFLSIEATETQNIPSVGDELGAAKEFFEQNYSISWQLRETECQTYSHLEKQYKKLKRELEKSRQEYENINLFLSEEKYQWIREMHELVHEKSSCFAEEGPFNEVEYFLQFAESELDAILNEWQDKPAAHDLTSKTEKDLKEMKIALDRAKEIKEKCEELKQCKILLEKDLKRSETGADCKEKGREELENVEKQLNERGRNEAAVKGEYQDFLLKNCQALIQVHKPLHELKQQIIKKRIHVSDTEKRLSRSTIDIDHIRKEIVGNVRRTEKLQKENAELETLETSSRMSCKEVETKLEQVRPQPPEGEANEHCARKNKLGFGGGRLPWASNKDATVK</sequence>
<proteinExistence type="predicted"/>
<keyword evidence="1" id="KW-0175">Coiled coil</keyword>
<dbReference type="Proteomes" id="UP000001593">
    <property type="component" value="Unassembled WGS sequence"/>
</dbReference>
<dbReference type="HOGENOM" id="CLU_797653_0_0_1"/>